<evidence type="ECO:0000256" key="1">
    <source>
        <dbReference type="SAM" id="MobiDB-lite"/>
    </source>
</evidence>
<dbReference type="EMBL" id="CP032549">
    <property type="protein sequence ID" value="QIV86814.1"/>
    <property type="molecule type" value="Genomic_DNA"/>
</dbReference>
<proteinExistence type="predicted"/>
<evidence type="ECO:0000313" key="3">
    <source>
        <dbReference type="Proteomes" id="UP000502331"/>
    </source>
</evidence>
<protein>
    <submittedName>
        <fullName evidence="2">Uncharacterized protein</fullName>
    </submittedName>
</protein>
<sequence length="112" mass="12374">MSLNNEEFENVRKDQDIDEPLDGRDSQPAEGSSDAPAQLDADDPLRGAERILAESDDDPLLLNPETTLVEPLDGERAVDDTQLDGLEEFEDPGLDAERSANLPDQRETPEEQ</sequence>
<gene>
    <name evidence="2" type="ORF">D3791_06470</name>
</gene>
<organism evidence="2 3">
    <name type="scientific">Glutamicibacter mishrai</name>
    <dbReference type="NCBI Taxonomy" id="1775880"/>
    <lineage>
        <taxon>Bacteria</taxon>
        <taxon>Bacillati</taxon>
        <taxon>Actinomycetota</taxon>
        <taxon>Actinomycetes</taxon>
        <taxon>Micrococcales</taxon>
        <taxon>Micrococcaceae</taxon>
        <taxon>Glutamicibacter</taxon>
    </lineage>
</organism>
<feature type="compositionally biased region" description="Basic and acidic residues" evidence="1">
    <location>
        <begin position="9"/>
        <end position="27"/>
    </location>
</feature>
<dbReference type="AlphaFoldDB" id="A0A6H0SHN5"/>
<evidence type="ECO:0000313" key="2">
    <source>
        <dbReference type="EMBL" id="QIV86814.1"/>
    </source>
</evidence>
<feature type="compositionally biased region" description="Acidic residues" evidence="1">
    <location>
        <begin position="81"/>
        <end position="94"/>
    </location>
</feature>
<feature type="region of interest" description="Disordered" evidence="1">
    <location>
        <begin position="1"/>
        <end position="112"/>
    </location>
</feature>
<dbReference type="RefSeq" id="WP_172511656.1">
    <property type="nucleotide sequence ID" value="NZ_CP032549.1"/>
</dbReference>
<reference evidence="2 3" key="1">
    <citation type="submission" date="2018-09" db="EMBL/GenBank/DDBJ databases">
        <title>Glutamicibacter mishrai S5-52T (LMG 29155T = KCTC 39846T).</title>
        <authorList>
            <person name="Das S.K."/>
        </authorList>
    </citation>
    <scope>NUCLEOTIDE SEQUENCE [LARGE SCALE GENOMIC DNA]</scope>
    <source>
        <strain evidence="2 3">S5-52</strain>
    </source>
</reference>
<keyword evidence="3" id="KW-1185">Reference proteome</keyword>
<accession>A0A6H0SHN5</accession>
<name>A0A6H0SHN5_9MICC</name>
<feature type="compositionally biased region" description="Basic and acidic residues" evidence="1">
    <location>
        <begin position="43"/>
        <end position="53"/>
    </location>
</feature>
<dbReference type="Proteomes" id="UP000502331">
    <property type="component" value="Chromosome"/>
</dbReference>